<sequence length="67" mass="7538">MKVPAFTALDQFTHENLLLSAVLLPVAILSTLAGVALVRRIDPRRFYRLIYLLMGLVGVRLVWMALT</sequence>
<protein>
    <recommendedName>
        <fullName evidence="4">Membrane transporter protein</fullName>
    </recommendedName>
</protein>
<dbReference type="AlphaFoldDB" id="W0AGS2"/>
<evidence type="ECO:0000256" key="1">
    <source>
        <dbReference type="SAM" id="Phobius"/>
    </source>
</evidence>
<dbReference type="STRING" id="1123269.NX02_23560"/>
<keyword evidence="1" id="KW-0472">Membrane</keyword>
<dbReference type="PATRIC" id="fig|1123269.5.peg.4613"/>
<dbReference type="HOGENOM" id="CLU_2810231_0_0_5"/>
<keyword evidence="1" id="KW-1133">Transmembrane helix</keyword>
<proteinExistence type="predicted"/>
<dbReference type="eggNOG" id="COG0730">
    <property type="taxonomic scope" value="Bacteria"/>
</dbReference>
<evidence type="ECO:0000313" key="2">
    <source>
        <dbReference type="EMBL" id="AHE56326.1"/>
    </source>
</evidence>
<dbReference type="Proteomes" id="UP000018851">
    <property type="component" value="Chromosome"/>
</dbReference>
<accession>W0AGS2</accession>
<organism evidence="2 3">
    <name type="scientific">Sphingomonas sanxanigenens DSM 19645 = NX02</name>
    <dbReference type="NCBI Taxonomy" id="1123269"/>
    <lineage>
        <taxon>Bacteria</taxon>
        <taxon>Pseudomonadati</taxon>
        <taxon>Pseudomonadota</taxon>
        <taxon>Alphaproteobacteria</taxon>
        <taxon>Sphingomonadales</taxon>
        <taxon>Sphingomonadaceae</taxon>
        <taxon>Sphingomonas</taxon>
    </lineage>
</organism>
<feature type="transmembrane region" description="Helical" evidence="1">
    <location>
        <begin position="49"/>
        <end position="66"/>
    </location>
</feature>
<dbReference type="KEGG" id="ssan:NX02_23560"/>
<dbReference type="EMBL" id="CP006644">
    <property type="protein sequence ID" value="AHE56326.1"/>
    <property type="molecule type" value="Genomic_DNA"/>
</dbReference>
<keyword evidence="1" id="KW-0812">Transmembrane</keyword>
<feature type="transmembrane region" description="Helical" evidence="1">
    <location>
        <begin position="17"/>
        <end position="37"/>
    </location>
</feature>
<reference evidence="2 3" key="1">
    <citation type="submission" date="2013-07" db="EMBL/GenBank/DDBJ databases">
        <title>Completed genome of Sphingomonas sanxanigenens NX02.</title>
        <authorList>
            <person name="Ma T."/>
            <person name="Huang H."/>
            <person name="Wu M."/>
            <person name="Li X."/>
            <person name="Li G."/>
        </authorList>
    </citation>
    <scope>NUCLEOTIDE SEQUENCE [LARGE SCALE GENOMIC DNA]</scope>
    <source>
        <strain evidence="2 3">NX02</strain>
    </source>
</reference>
<keyword evidence="3" id="KW-1185">Reference proteome</keyword>
<evidence type="ECO:0000313" key="3">
    <source>
        <dbReference type="Proteomes" id="UP000018851"/>
    </source>
</evidence>
<gene>
    <name evidence="2" type="ORF">NX02_23560</name>
</gene>
<name>W0AGS2_9SPHN</name>
<evidence type="ECO:0008006" key="4">
    <source>
        <dbReference type="Google" id="ProtNLM"/>
    </source>
</evidence>